<evidence type="ECO:0000313" key="3">
    <source>
        <dbReference type="Proteomes" id="UP000484885"/>
    </source>
</evidence>
<keyword evidence="3" id="KW-1185">Reference proteome</keyword>
<dbReference type="InterPro" id="IPR003615">
    <property type="entry name" value="HNH_nuc"/>
</dbReference>
<evidence type="ECO:0000259" key="1">
    <source>
        <dbReference type="SMART" id="SM00507"/>
    </source>
</evidence>
<dbReference type="SMART" id="SM00507">
    <property type="entry name" value="HNHc"/>
    <property type="match status" value="1"/>
</dbReference>
<dbReference type="PANTHER" id="PTHR33877:SF2">
    <property type="entry name" value="OS07G0170200 PROTEIN"/>
    <property type="match status" value="1"/>
</dbReference>
<reference evidence="2 3" key="1">
    <citation type="submission" date="2020-02" db="EMBL/GenBank/DDBJ databases">
        <authorList>
            <person name="Zhang X.-Y."/>
        </authorList>
    </citation>
    <scope>NUCLEOTIDE SEQUENCE [LARGE SCALE GENOMIC DNA]</scope>
    <source>
        <strain evidence="2 3">C33</strain>
    </source>
</reference>
<gene>
    <name evidence="2" type="ORF">G3I74_09535</name>
</gene>
<evidence type="ECO:0000313" key="2">
    <source>
        <dbReference type="EMBL" id="NDY95971.1"/>
    </source>
</evidence>
<keyword evidence="2" id="KW-0378">Hydrolase</keyword>
<dbReference type="InterPro" id="IPR029471">
    <property type="entry name" value="HNH_5"/>
</dbReference>
<keyword evidence="2" id="KW-0255">Endonuclease</keyword>
<dbReference type="GO" id="GO:0004519">
    <property type="term" value="F:endonuclease activity"/>
    <property type="evidence" value="ECO:0007669"/>
    <property type="project" value="UniProtKB-KW"/>
</dbReference>
<proteinExistence type="predicted"/>
<organism evidence="2 3">
    <name type="scientific">Wenzhouxiangella limi</name>
    <dbReference type="NCBI Taxonomy" id="2707351"/>
    <lineage>
        <taxon>Bacteria</taxon>
        <taxon>Pseudomonadati</taxon>
        <taxon>Pseudomonadota</taxon>
        <taxon>Gammaproteobacteria</taxon>
        <taxon>Chromatiales</taxon>
        <taxon>Wenzhouxiangellaceae</taxon>
        <taxon>Wenzhouxiangella</taxon>
    </lineage>
</organism>
<comment type="caution">
    <text evidence="2">The sequence shown here is derived from an EMBL/GenBank/DDBJ whole genome shotgun (WGS) entry which is preliminary data.</text>
</comment>
<dbReference type="Proteomes" id="UP000484885">
    <property type="component" value="Unassembled WGS sequence"/>
</dbReference>
<dbReference type="AlphaFoldDB" id="A0A845V716"/>
<dbReference type="PANTHER" id="PTHR33877">
    <property type="entry name" value="SLL1193 PROTEIN"/>
    <property type="match status" value="1"/>
</dbReference>
<dbReference type="InterPro" id="IPR052892">
    <property type="entry name" value="NA-targeting_endonuclease"/>
</dbReference>
<name>A0A845V716_9GAMM</name>
<dbReference type="Gene3D" id="1.10.30.50">
    <property type="match status" value="1"/>
</dbReference>
<accession>A0A845V716</accession>
<dbReference type="EMBL" id="JAAGSC010000041">
    <property type="protein sequence ID" value="NDY95971.1"/>
    <property type="molecule type" value="Genomic_DNA"/>
</dbReference>
<keyword evidence="2" id="KW-0540">Nuclease</keyword>
<dbReference type="RefSeq" id="WP_164211361.1">
    <property type="nucleotide sequence ID" value="NZ_JAAGSC010000041.1"/>
</dbReference>
<sequence>MLHLDQQVLRTDVTGMPIEWIGYQDAVRLIVLGQVSYALGRVLYHLHGGVNALTGQRTVIPVNAIVATQGSHPDAHRFYGRYTPPLSNRALFRRDENICLYCGNQFHHSELSRDHVKPLAQDGVDTWSNVVTACKRCNNHKGSRTPEEAGMQLLAIPFAPTHAEYVYLQGRRILADQMEFLLAHFPRHSVLRRRLARSLAEGRNNLDPIQ</sequence>
<protein>
    <submittedName>
        <fullName evidence="2">HNH endonuclease</fullName>
    </submittedName>
</protein>
<feature type="domain" description="HNH nuclease" evidence="1">
    <location>
        <begin position="86"/>
        <end position="139"/>
    </location>
</feature>
<dbReference type="Pfam" id="PF14279">
    <property type="entry name" value="HNH_5"/>
    <property type="match status" value="1"/>
</dbReference>
<dbReference type="CDD" id="cd00085">
    <property type="entry name" value="HNHc"/>
    <property type="match status" value="1"/>
</dbReference>